<dbReference type="PANTHER" id="PTHR43352:SF1">
    <property type="entry name" value="ANTHRANILATE--COA LIGASE"/>
    <property type="match status" value="1"/>
</dbReference>
<dbReference type="GO" id="GO:0016878">
    <property type="term" value="F:acid-thiol ligase activity"/>
    <property type="evidence" value="ECO:0007669"/>
    <property type="project" value="TreeGrafter"/>
</dbReference>
<feature type="domain" description="AMP-dependent synthetase/ligase" evidence="2">
    <location>
        <begin position="20"/>
        <end position="375"/>
    </location>
</feature>
<feature type="domain" description="AMP-binding enzyme C-terminal" evidence="3">
    <location>
        <begin position="425"/>
        <end position="500"/>
    </location>
</feature>
<name>A0A327JGR9_9HYPH</name>
<dbReference type="CDD" id="cd05959">
    <property type="entry name" value="BCL_4HBCL"/>
    <property type="match status" value="1"/>
</dbReference>
<dbReference type="EMBL" id="NPEV01000079">
    <property type="protein sequence ID" value="RAI24306.1"/>
    <property type="molecule type" value="Genomic_DNA"/>
</dbReference>
<dbReference type="Proteomes" id="UP000249299">
    <property type="component" value="Unassembled WGS sequence"/>
</dbReference>
<dbReference type="InterPro" id="IPR000873">
    <property type="entry name" value="AMP-dep_synth/lig_dom"/>
</dbReference>
<dbReference type="Gene3D" id="2.30.38.10">
    <property type="entry name" value="Luciferase, Domain 3"/>
    <property type="match status" value="1"/>
</dbReference>
<dbReference type="NCBIfam" id="TIGR02262">
    <property type="entry name" value="benz_CoA_lig"/>
    <property type="match status" value="1"/>
</dbReference>
<keyword evidence="5" id="KW-1185">Reference proteome</keyword>
<accession>A0A327JGR9</accession>
<dbReference type="Gene3D" id="3.30.300.30">
    <property type="match status" value="1"/>
</dbReference>
<evidence type="ECO:0000256" key="1">
    <source>
        <dbReference type="ARBA" id="ARBA00022598"/>
    </source>
</evidence>
<keyword evidence="1 4" id="KW-0436">Ligase</keyword>
<organism evidence="4 5">
    <name type="scientific">Rhodobium orientis</name>
    <dbReference type="NCBI Taxonomy" id="34017"/>
    <lineage>
        <taxon>Bacteria</taxon>
        <taxon>Pseudomonadati</taxon>
        <taxon>Pseudomonadota</taxon>
        <taxon>Alphaproteobacteria</taxon>
        <taxon>Hyphomicrobiales</taxon>
        <taxon>Rhodobiaceae</taxon>
        <taxon>Rhodobium</taxon>
    </lineage>
</organism>
<dbReference type="Pfam" id="PF00501">
    <property type="entry name" value="AMP-binding"/>
    <property type="match status" value="1"/>
</dbReference>
<dbReference type="GO" id="GO:0044550">
    <property type="term" value="P:secondary metabolite biosynthetic process"/>
    <property type="evidence" value="ECO:0007669"/>
    <property type="project" value="TreeGrafter"/>
</dbReference>
<dbReference type="RefSeq" id="WP_111436652.1">
    <property type="nucleotide sequence ID" value="NZ_JACIGG010000041.1"/>
</dbReference>
<dbReference type="GO" id="GO:0005524">
    <property type="term" value="F:ATP binding"/>
    <property type="evidence" value="ECO:0007669"/>
    <property type="project" value="InterPro"/>
</dbReference>
<dbReference type="InterPro" id="IPR025110">
    <property type="entry name" value="AMP-bd_C"/>
</dbReference>
<evidence type="ECO:0000259" key="3">
    <source>
        <dbReference type="Pfam" id="PF13193"/>
    </source>
</evidence>
<dbReference type="InterPro" id="IPR011957">
    <property type="entry name" value="Benz_CoA_lig"/>
</dbReference>
<dbReference type="Gene3D" id="3.40.50.12820">
    <property type="match status" value="1"/>
</dbReference>
<protein>
    <submittedName>
        <fullName evidence="4">4-hydroxybenzoate--CoA ligase</fullName>
    </submittedName>
</protein>
<dbReference type="OrthoDB" id="9803968at2"/>
<dbReference type="Gene3D" id="3.40.50.980">
    <property type="match status" value="1"/>
</dbReference>
<comment type="caution">
    <text evidence="4">The sequence shown here is derived from an EMBL/GenBank/DDBJ whole genome shotgun (WGS) entry which is preliminary data.</text>
</comment>
<gene>
    <name evidence="4" type="ORF">CH339_22370</name>
</gene>
<dbReference type="SUPFAM" id="SSF56801">
    <property type="entry name" value="Acetyl-CoA synthetase-like"/>
    <property type="match status" value="1"/>
</dbReference>
<proteinExistence type="predicted"/>
<evidence type="ECO:0000313" key="5">
    <source>
        <dbReference type="Proteomes" id="UP000249299"/>
    </source>
</evidence>
<dbReference type="InterPro" id="IPR045851">
    <property type="entry name" value="AMP-bd_C_sf"/>
</dbReference>
<evidence type="ECO:0000313" key="4">
    <source>
        <dbReference type="EMBL" id="RAI24306.1"/>
    </source>
</evidence>
<dbReference type="GO" id="GO:0016405">
    <property type="term" value="F:CoA-ligase activity"/>
    <property type="evidence" value="ECO:0007669"/>
    <property type="project" value="InterPro"/>
</dbReference>
<dbReference type="PANTHER" id="PTHR43352">
    <property type="entry name" value="ACETYL-COA SYNTHETASE"/>
    <property type="match status" value="1"/>
</dbReference>
<sequence length="510" mass="55740">MDDKRIFNVAVDFIDRNVDAGRGDKPAFIEGENSLTYGALQAESERMVGLLSRFGLKREDRVAMITLDTIEYPVIFLGAIRAGVIPVALNTLLSGEQYRYMLSDSRARALFVSEPLYQTVAPILASIPTLEHIFVVGHPVEGTLDFATELAASERGATAETTADEVAFWLYSSGSTGAPKGVPHVQTSAAETAKLFGTDIIGFSEDDVVFSAAKLFFAYGLGNGLSFPMAAGATTILYPARPTPQAVFDILQKYQPTVFCGVPTLYAAMLAYPEAGPAMGSPNLRICVSAGEALPEDVGKRWKKLFGVDIVDGVGSTEMLHIFLSNKPDDIVYGTSGKPVPGYDVRLVDENDKDVADGEVGELLVRGSTAAVGYWNQREKSRRTFMGEWTRTGDKYTRDASGNYVYCGRTDDMFKVSGIWVSPFEVESALISHPGVLEAAVVPRADGENLIKPCAFVVPKNGADLDYDMLKEHVKSEIGKWKYPRWIEFVDELPKTATGKIQRFKLRDML</sequence>
<reference evidence="4 5" key="1">
    <citation type="submission" date="2017-07" db="EMBL/GenBank/DDBJ databases">
        <title>Draft Genome Sequences of Select Purple Nonsulfur Bacteria.</title>
        <authorList>
            <person name="Lasarre B."/>
            <person name="Mckinlay J.B."/>
        </authorList>
    </citation>
    <scope>NUCLEOTIDE SEQUENCE [LARGE SCALE GENOMIC DNA]</scope>
    <source>
        <strain evidence="4 5">DSM 11290</strain>
    </source>
</reference>
<dbReference type="AlphaFoldDB" id="A0A327JGR9"/>
<dbReference type="Pfam" id="PF13193">
    <property type="entry name" value="AMP-binding_C"/>
    <property type="match status" value="1"/>
</dbReference>
<evidence type="ECO:0000259" key="2">
    <source>
        <dbReference type="Pfam" id="PF00501"/>
    </source>
</evidence>